<dbReference type="PANTHER" id="PTHR30627:SF6">
    <property type="entry name" value="BETA-LACTAMASE YBXI-RELATED"/>
    <property type="match status" value="1"/>
</dbReference>
<dbReference type="RefSeq" id="WP_281484783.1">
    <property type="nucleotide sequence ID" value="NZ_CP124543.1"/>
</dbReference>
<evidence type="ECO:0000256" key="1">
    <source>
        <dbReference type="ARBA" id="ARBA00001526"/>
    </source>
</evidence>
<proteinExistence type="inferred from homology"/>
<dbReference type="GO" id="GO:0046677">
    <property type="term" value="P:response to antibiotic"/>
    <property type="evidence" value="ECO:0007669"/>
    <property type="project" value="UniProtKB-KW"/>
</dbReference>
<dbReference type="NCBIfam" id="NF012161">
    <property type="entry name" value="bla_class_D_main"/>
    <property type="match status" value="1"/>
</dbReference>
<keyword evidence="6" id="KW-0046">Antibiotic resistance</keyword>
<evidence type="ECO:0000313" key="8">
    <source>
        <dbReference type="EMBL" id="WGV27544.1"/>
    </source>
</evidence>
<dbReference type="AlphaFoldDB" id="A0AAJ6NVK7"/>
<dbReference type="EMBL" id="CP124543">
    <property type="protein sequence ID" value="WGV27544.1"/>
    <property type="molecule type" value="Genomic_DNA"/>
</dbReference>
<dbReference type="GO" id="GO:0008800">
    <property type="term" value="F:beta-lactamase activity"/>
    <property type="evidence" value="ECO:0007669"/>
    <property type="project" value="UniProtKB-EC"/>
</dbReference>
<keyword evidence="4" id="KW-0732">Signal</keyword>
<dbReference type="Gene3D" id="3.40.710.10">
    <property type="entry name" value="DD-peptidase/beta-lactamase superfamily"/>
    <property type="match status" value="1"/>
</dbReference>
<feature type="domain" description="Penicillin-binding protein transpeptidase" evidence="7">
    <location>
        <begin position="83"/>
        <end position="277"/>
    </location>
</feature>
<protein>
    <recommendedName>
        <fullName evidence="3">beta-lactamase</fullName>
        <ecNumber evidence="3">3.5.2.6</ecNumber>
    </recommendedName>
</protein>
<reference evidence="8 9" key="1">
    <citation type="journal article" date="2023" name="Limnol Oceanogr Lett">
        <title>Environmental adaptations by the intertidal Antarctic cyanobacterium Halotia branconii CENA392 as revealed using long-read genome sequencing.</title>
        <authorList>
            <person name="Dextro R.B."/>
            <person name="Delbaje E."/>
            <person name="Freitas P.N.N."/>
            <person name="Geraldes V."/>
            <person name="Pinto E."/>
            <person name="Long P.F."/>
            <person name="Fiore M.F."/>
        </authorList>
    </citation>
    <scope>NUCLEOTIDE SEQUENCE [LARGE SCALE GENOMIC DNA]</scope>
    <source>
        <strain evidence="8 9">CENA392</strain>
    </source>
</reference>
<dbReference type="SUPFAM" id="SSF56601">
    <property type="entry name" value="beta-lactamase/transpeptidase-like"/>
    <property type="match status" value="1"/>
</dbReference>
<evidence type="ECO:0000256" key="2">
    <source>
        <dbReference type="ARBA" id="ARBA00007898"/>
    </source>
</evidence>
<comment type="catalytic activity">
    <reaction evidence="1">
        <text>a beta-lactam + H2O = a substituted beta-amino acid</text>
        <dbReference type="Rhea" id="RHEA:20401"/>
        <dbReference type="ChEBI" id="CHEBI:15377"/>
        <dbReference type="ChEBI" id="CHEBI:35627"/>
        <dbReference type="ChEBI" id="CHEBI:140347"/>
        <dbReference type="EC" id="3.5.2.6"/>
    </reaction>
</comment>
<keyword evidence="5 8" id="KW-0378">Hydrolase</keyword>
<comment type="similarity">
    <text evidence="2">Belongs to the class-D beta-lactamase family.</text>
</comment>
<evidence type="ECO:0000259" key="7">
    <source>
        <dbReference type="Pfam" id="PF00905"/>
    </source>
</evidence>
<sequence>MTRIVRLAIIVLVVLSCTVLILFETIQSASTQSKSAIELPVSTDIAENIDFGRHFRELGVEGAILIDDLNRDRIVQYNPQRNATAFLPASTFKIFNSLIALETRVISDEIAVLTWDGIPRKIPEWNRDLNMRQAFKLSAFWFYQVLARRVGHEQMQKWVTQAKYGNQKIGSKDDIDKFWLEGELRITPQEQIQFLRRLYNNDLPFSKRSLSIVKDIMVMEQTPDYTIRGKTGWVGFADNVTPKIGWYVGYLEKGKNVYFFATNIDIHNQKDPSARMELTRRCFKDLAVL</sequence>
<dbReference type="Pfam" id="PF00905">
    <property type="entry name" value="Transpeptidase"/>
    <property type="match status" value="1"/>
</dbReference>
<name>A0AAJ6NVK7_9CYAN</name>
<dbReference type="PROSITE" id="PS51257">
    <property type="entry name" value="PROKAR_LIPOPROTEIN"/>
    <property type="match status" value="1"/>
</dbReference>
<dbReference type="InterPro" id="IPR050515">
    <property type="entry name" value="Beta-lactam/transpept"/>
</dbReference>
<accession>A0AAJ6NVK7</accession>
<evidence type="ECO:0000256" key="4">
    <source>
        <dbReference type="ARBA" id="ARBA00022729"/>
    </source>
</evidence>
<dbReference type="EC" id="3.5.2.6" evidence="3"/>
<evidence type="ECO:0000256" key="5">
    <source>
        <dbReference type="ARBA" id="ARBA00022801"/>
    </source>
</evidence>
<keyword evidence="9" id="KW-1185">Reference proteome</keyword>
<dbReference type="GO" id="GO:0005886">
    <property type="term" value="C:plasma membrane"/>
    <property type="evidence" value="ECO:0007669"/>
    <property type="project" value="TreeGrafter"/>
</dbReference>
<evidence type="ECO:0000256" key="6">
    <source>
        <dbReference type="ARBA" id="ARBA00023251"/>
    </source>
</evidence>
<dbReference type="InterPro" id="IPR001460">
    <property type="entry name" value="PCN-bd_Tpept"/>
</dbReference>
<dbReference type="InterPro" id="IPR012338">
    <property type="entry name" value="Beta-lactam/transpept-like"/>
</dbReference>
<gene>
    <name evidence="8" type="primary">blaOXA</name>
    <name evidence="8" type="ORF">QI031_08670</name>
</gene>
<dbReference type="KEGG" id="hbq:QI031_08670"/>
<dbReference type="GO" id="GO:0071555">
    <property type="term" value="P:cell wall organization"/>
    <property type="evidence" value="ECO:0007669"/>
    <property type="project" value="TreeGrafter"/>
</dbReference>
<dbReference type="GO" id="GO:0008658">
    <property type="term" value="F:penicillin binding"/>
    <property type="evidence" value="ECO:0007669"/>
    <property type="project" value="InterPro"/>
</dbReference>
<dbReference type="PANTHER" id="PTHR30627">
    <property type="entry name" value="PEPTIDOGLYCAN D,D-TRANSPEPTIDASE"/>
    <property type="match status" value="1"/>
</dbReference>
<dbReference type="Proteomes" id="UP001223520">
    <property type="component" value="Chromosome"/>
</dbReference>
<evidence type="ECO:0000313" key="9">
    <source>
        <dbReference type="Proteomes" id="UP001223520"/>
    </source>
</evidence>
<organism evidence="8 9">
    <name type="scientific">Halotia branconii CENA392</name>
    <dbReference type="NCBI Taxonomy" id="1539056"/>
    <lineage>
        <taxon>Bacteria</taxon>
        <taxon>Bacillati</taxon>
        <taxon>Cyanobacteriota</taxon>
        <taxon>Cyanophyceae</taxon>
        <taxon>Nostocales</taxon>
        <taxon>Nodulariaceae</taxon>
        <taxon>Halotia</taxon>
    </lineage>
</organism>
<evidence type="ECO:0000256" key="3">
    <source>
        <dbReference type="ARBA" id="ARBA00012865"/>
    </source>
</evidence>